<keyword evidence="5" id="KW-0238">DNA-binding</keyword>
<sequence length="1328" mass="152014">MKRYLLGIIGLLSLITLQAQDYSFKYYFTIINGHDGLSQTDIKAILQDSEGFMWFGTRNKLNRFDGNSIQVFDCYDSIANKRNNNISSLYEDKNKHLWIGTDKGIFIFNPVYETFTFVNDSTKSGIKMKDWVSDIREDADGNIWIVLPNQGLFRYDSDGLVHYPFGDPKLPDQGNPQCLCVDRSGRLWVGTNGKGVYLYNRENDKFTQYLGDNSGETLFGENIYKMCDYGDELVIGIHEGKLRKLNKRKNTLTDVNAPEVHYKIIRDVACFDDELWVGTQSGVYVINELKNKISHIYNDPMCSYSLSDNQIGRIYRDRENGIWIGTNLGGVNYCPQRGIEFTRHIPLNRPYTISSKRVRELVEDEEGNIWVGTEDAGINIFDPHTGAFKKIGRDVGPKSVCEKSLALLADKNYIWAGSFKNGLDMIDRRNFSVRHYSGEQLGLNEASIYALCEDRKGKIWIGNAWGVYVGDKKTMTFTRLPQFGLSYIFDIIEDSDGYIWVATMGNGVYKYNPEDRKIKHYMHREGDDVSLSSNSVSNIKETSSGEIWFSTDRGGVCRYNKTEDNFTTFSEKQGLPDDTAYKILEDKNRNLWFGTNKGLVKFDPETGQSEVFTSDNGLPGDQFNYKSAFVSSSGIFYFGSSEGLISFDPYQMQKNSCIPSVFITKLLIGNKEVTPRSENSPLQKSILYTDKITLNYDQASIGFEFVTLSYVSPSANVYAYKMDNIDDDWVYTRDNHNVSYANIPPGKYTFRVKGANNDGLWNESGAVVEITVLPPWWKSPLAYVIYCILAVLIFYLWFRWYKSRSEIKSAEKQQLFESEKEKELYSSKIDFFTHIAHEIRTPVTLINGPLESMLEMNITDPEIKKNLQIMSRNTSELLALINQLLDFRKMDGNQMQMNFVSLNVVDILKDEYQRFEAMALSENRHMELILPEFDIYVLADRSSLIKILNNLFSNAIRYSDDKIIIKVEPGEPDFKIVFLNDGQLVPAELREKIFDPFYQMKKDANALSSSGIGLSLARSLSELHHGSLILEERDGMNCFVLRLPVAQNVEKSDTLSLNEDFLPEDSVIDDEKQNTEVVLIVEDNVELLHFMVDKLKQQFIVEQAQNGVEALKILEEKNIDLVVSDIIMPEMDGFELCRNIKSNIEFCHIPVVLLTAKNDLDSKIEGLKMGADVYIEKPFSFQYLLAQLTSLFDNRKREKEAFMRKPFLPVTSMGMSKADEELMNKLIGIIEDNITDPNFGVERLSEIVFMSRSSLHRKIKVIAGTSPADFIRLIRLKKATELIIDGRHRIGEICFLVGINSPSYFIKLFQKQFGMTPKEFEKQQRQSS</sequence>
<dbReference type="Pfam" id="PF07494">
    <property type="entry name" value="Reg_prop"/>
    <property type="match status" value="8"/>
</dbReference>
<evidence type="ECO:0000259" key="8">
    <source>
        <dbReference type="PROSITE" id="PS01124"/>
    </source>
</evidence>
<dbReference type="FunFam" id="1.10.287.130:FF:000045">
    <property type="entry name" value="Two-component system sensor histidine kinase/response regulator"/>
    <property type="match status" value="1"/>
</dbReference>
<gene>
    <name evidence="11" type="ORF">BC742_0947</name>
</gene>
<dbReference type="EC" id="2.7.13.3" evidence="2"/>
<dbReference type="Gene3D" id="1.10.287.130">
    <property type="match status" value="1"/>
</dbReference>
<dbReference type="InterPro" id="IPR015943">
    <property type="entry name" value="WD40/YVTN_repeat-like_dom_sf"/>
</dbReference>
<dbReference type="Pfam" id="PF07495">
    <property type="entry name" value="Y_Y_Y"/>
    <property type="match status" value="1"/>
</dbReference>
<dbReference type="InterPro" id="IPR013783">
    <property type="entry name" value="Ig-like_fold"/>
</dbReference>
<dbReference type="InterPro" id="IPR005467">
    <property type="entry name" value="His_kinase_dom"/>
</dbReference>
<evidence type="ECO:0000256" key="7">
    <source>
        <dbReference type="PROSITE-ProRule" id="PRU00169"/>
    </source>
</evidence>
<dbReference type="Gene3D" id="3.30.565.10">
    <property type="entry name" value="Histidine kinase-like ATPase, C-terminal domain"/>
    <property type="match status" value="1"/>
</dbReference>
<organism evidence="11 12">
    <name type="scientific">Coprobacter fastidiosus NSB1 = JCM 33896</name>
    <dbReference type="NCBI Taxonomy" id="1349822"/>
    <lineage>
        <taxon>Bacteria</taxon>
        <taxon>Pseudomonadati</taxon>
        <taxon>Bacteroidota</taxon>
        <taxon>Bacteroidia</taxon>
        <taxon>Bacteroidales</taxon>
        <taxon>Barnesiellaceae</taxon>
        <taxon>Coprobacter</taxon>
    </lineage>
</organism>
<dbReference type="PROSITE" id="PS50109">
    <property type="entry name" value="HIS_KIN"/>
    <property type="match status" value="1"/>
</dbReference>
<dbReference type="SUPFAM" id="SSF63829">
    <property type="entry name" value="Calcium-dependent phosphotriesterase"/>
    <property type="match status" value="2"/>
</dbReference>
<name>A0A495WEH2_9BACT</name>
<dbReference type="InterPro" id="IPR018062">
    <property type="entry name" value="HTH_AraC-typ_CS"/>
</dbReference>
<dbReference type="PANTHER" id="PTHR43547:SF2">
    <property type="entry name" value="HYBRID SIGNAL TRANSDUCTION HISTIDINE KINASE C"/>
    <property type="match status" value="1"/>
</dbReference>
<evidence type="ECO:0000256" key="5">
    <source>
        <dbReference type="ARBA" id="ARBA00023125"/>
    </source>
</evidence>
<keyword evidence="12" id="KW-1185">Reference proteome</keyword>
<evidence type="ECO:0000313" key="11">
    <source>
        <dbReference type="EMBL" id="RKT60016.1"/>
    </source>
</evidence>
<protein>
    <recommendedName>
        <fullName evidence="2">histidine kinase</fullName>
        <ecNumber evidence="2">2.7.13.3</ecNumber>
    </recommendedName>
</protein>
<dbReference type="EMBL" id="RBXN01000002">
    <property type="protein sequence ID" value="RKT60016.1"/>
    <property type="molecule type" value="Genomic_DNA"/>
</dbReference>
<dbReference type="PROSITE" id="PS50110">
    <property type="entry name" value="RESPONSE_REGULATORY"/>
    <property type="match status" value="1"/>
</dbReference>
<dbReference type="CDD" id="cd17574">
    <property type="entry name" value="REC_OmpR"/>
    <property type="match status" value="1"/>
</dbReference>
<keyword evidence="4" id="KW-0805">Transcription regulation</keyword>
<dbReference type="SMART" id="SM00342">
    <property type="entry name" value="HTH_ARAC"/>
    <property type="match status" value="1"/>
</dbReference>
<dbReference type="PROSITE" id="PS01124">
    <property type="entry name" value="HTH_ARAC_FAMILY_2"/>
    <property type="match status" value="1"/>
</dbReference>
<dbReference type="InterPro" id="IPR003594">
    <property type="entry name" value="HATPase_dom"/>
</dbReference>
<dbReference type="SMART" id="SM00448">
    <property type="entry name" value="REC"/>
    <property type="match status" value="1"/>
</dbReference>
<feature type="domain" description="HTH araC/xylS-type" evidence="8">
    <location>
        <begin position="1224"/>
        <end position="1323"/>
    </location>
</feature>
<dbReference type="InterPro" id="IPR011006">
    <property type="entry name" value="CheY-like_superfamily"/>
</dbReference>
<evidence type="ECO:0000256" key="2">
    <source>
        <dbReference type="ARBA" id="ARBA00012438"/>
    </source>
</evidence>
<dbReference type="InterPro" id="IPR018060">
    <property type="entry name" value="HTH_AraC"/>
</dbReference>
<dbReference type="InterPro" id="IPR001789">
    <property type="entry name" value="Sig_transdc_resp-reg_receiver"/>
</dbReference>
<feature type="domain" description="Histidine kinase" evidence="9">
    <location>
        <begin position="834"/>
        <end position="1047"/>
    </location>
</feature>
<proteinExistence type="predicted"/>
<evidence type="ECO:0000259" key="10">
    <source>
        <dbReference type="PROSITE" id="PS50110"/>
    </source>
</evidence>
<evidence type="ECO:0000256" key="6">
    <source>
        <dbReference type="ARBA" id="ARBA00023163"/>
    </source>
</evidence>
<dbReference type="Gene3D" id="3.40.50.2300">
    <property type="match status" value="1"/>
</dbReference>
<dbReference type="SMART" id="SM00388">
    <property type="entry name" value="HisKA"/>
    <property type="match status" value="1"/>
</dbReference>
<evidence type="ECO:0000256" key="1">
    <source>
        <dbReference type="ARBA" id="ARBA00000085"/>
    </source>
</evidence>
<dbReference type="SUPFAM" id="SSF52172">
    <property type="entry name" value="CheY-like"/>
    <property type="match status" value="1"/>
</dbReference>
<keyword evidence="3 7" id="KW-0597">Phosphoprotein</keyword>
<dbReference type="FunFam" id="3.40.50.2300:FF:000138">
    <property type="entry name" value="Two-component system sensor histidine kinase/response regulator"/>
    <property type="match status" value="1"/>
</dbReference>
<feature type="domain" description="Response regulatory" evidence="10">
    <location>
        <begin position="1077"/>
        <end position="1192"/>
    </location>
</feature>
<reference evidence="11 12" key="1">
    <citation type="submission" date="2018-10" db="EMBL/GenBank/DDBJ databases">
        <title>Genomic Encyclopedia of Archaeal and Bacterial Type Strains, Phase II (KMG-II): from individual species to whole genera.</title>
        <authorList>
            <person name="Goeker M."/>
        </authorList>
    </citation>
    <scope>NUCLEOTIDE SEQUENCE [LARGE SCALE GENOMIC DNA]</scope>
    <source>
        <strain evidence="11 12">NSB1</strain>
    </source>
</reference>
<dbReference type="PANTHER" id="PTHR43547">
    <property type="entry name" value="TWO-COMPONENT HISTIDINE KINASE"/>
    <property type="match status" value="1"/>
</dbReference>
<dbReference type="InterPro" id="IPR009057">
    <property type="entry name" value="Homeodomain-like_sf"/>
</dbReference>
<keyword evidence="6" id="KW-0804">Transcription</keyword>
<dbReference type="FunFam" id="2.130.10.10:FF:000891">
    <property type="entry name" value="Two-component system sensor histidine kinase/response regulator, hybrid (One-component system)"/>
    <property type="match status" value="1"/>
</dbReference>
<dbReference type="InterPro" id="IPR011123">
    <property type="entry name" value="Y_Y_Y"/>
</dbReference>
<dbReference type="Proteomes" id="UP000269493">
    <property type="component" value="Unassembled WGS sequence"/>
</dbReference>
<evidence type="ECO:0000313" key="12">
    <source>
        <dbReference type="Proteomes" id="UP000269493"/>
    </source>
</evidence>
<dbReference type="SUPFAM" id="SSF47384">
    <property type="entry name" value="Homodimeric domain of signal transducing histidine kinase"/>
    <property type="match status" value="1"/>
</dbReference>
<dbReference type="GO" id="GO:0003700">
    <property type="term" value="F:DNA-binding transcription factor activity"/>
    <property type="evidence" value="ECO:0007669"/>
    <property type="project" value="InterPro"/>
</dbReference>
<feature type="modified residue" description="4-aspartylphosphate" evidence="7">
    <location>
        <position position="1125"/>
    </location>
</feature>
<dbReference type="SMART" id="SM00387">
    <property type="entry name" value="HATPase_c"/>
    <property type="match status" value="1"/>
</dbReference>
<dbReference type="Pfam" id="PF00072">
    <property type="entry name" value="Response_reg"/>
    <property type="match status" value="1"/>
</dbReference>
<dbReference type="Gene3D" id="2.60.40.10">
    <property type="entry name" value="Immunoglobulins"/>
    <property type="match status" value="1"/>
</dbReference>
<evidence type="ECO:0000259" key="9">
    <source>
        <dbReference type="PROSITE" id="PS50109"/>
    </source>
</evidence>
<dbReference type="InterPro" id="IPR011110">
    <property type="entry name" value="Reg_prop"/>
</dbReference>
<evidence type="ECO:0000256" key="3">
    <source>
        <dbReference type="ARBA" id="ARBA00022553"/>
    </source>
</evidence>
<accession>A0A495WEH2</accession>
<dbReference type="Pfam" id="PF00512">
    <property type="entry name" value="HisKA"/>
    <property type="match status" value="1"/>
</dbReference>
<dbReference type="InterPro" id="IPR036097">
    <property type="entry name" value="HisK_dim/P_sf"/>
</dbReference>
<dbReference type="Pfam" id="PF12833">
    <property type="entry name" value="HTH_18"/>
    <property type="match status" value="1"/>
</dbReference>
<dbReference type="Pfam" id="PF02518">
    <property type="entry name" value="HATPase_c"/>
    <property type="match status" value="1"/>
</dbReference>
<dbReference type="Gene3D" id="1.10.10.60">
    <property type="entry name" value="Homeodomain-like"/>
    <property type="match status" value="1"/>
</dbReference>
<dbReference type="CDD" id="cd00082">
    <property type="entry name" value="HisKA"/>
    <property type="match status" value="1"/>
</dbReference>
<dbReference type="InterPro" id="IPR003661">
    <property type="entry name" value="HisK_dim/P_dom"/>
</dbReference>
<dbReference type="InterPro" id="IPR036890">
    <property type="entry name" value="HATPase_C_sf"/>
</dbReference>
<comment type="catalytic activity">
    <reaction evidence="1">
        <text>ATP + protein L-histidine = ADP + protein N-phospho-L-histidine.</text>
        <dbReference type="EC" id="2.7.13.3"/>
    </reaction>
</comment>
<dbReference type="OrthoDB" id="717811at2"/>
<dbReference type="GO" id="GO:0000155">
    <property type="term" value="F:phosphorelay sensor kinase activity"/>
    <property type="evidence" value="ECO:0007669"/>
    <property type="project" value="InterPro"/>
</dbReference>
<dbReference type="FunFam" id="2.60.40.10:FF:000791">
    <property type="entry name" value="Two-component system sensor histidine kinase/response regulator"/>
    <property type="match status" value="1"/>
</dbReference>
<evidence type="ECO:0000256" key="4">
    <source>
        <dbReference type="ARBA" id="ARBA00023015"/>
    </source>
</evidence>
<dbReference type="SUPFAM" id="SSF46689">
    <property type="entry name" value="Homeodomain-like"/>
    <property type="match status" value="1"/>
</dbReference>
<dbReference type="SUPFAM" id="SSF55874">
    <property type="entry name" value="ATPase domain of HSP90 chaperone/DNA topoisomerase II/histidine kinase"/>
    <property type="match status" value="1"/>
</dbReference>
<dbReference type="PROSITE" id="PS00041">
    <property type="entry name" value="HTH_ARAC_FAMILY_1"/>
    <property type="match status" value="1"/>
</dbReference>
<dbReference type="GO" id="GO:0043565">
    <property type="term" value="F:sequence-specific DNA binding"/>
    <property type="evidence" value="ECO:0007669"/>
    <property type="project" value="InterPro"/>
</dbReference>
<dbReference type="Gene3D" id="2.130.10.10">
    <property type="entry name" value="YVTN repeat-like/Quinoprotein amine dehydrogenase"/>
    <property type="match status" value="2"/>
</dbReference>
<comment type="caution">
    <text evidence="11">The sequence shown here is derived from an EMBL/GenBank/DDBJ whole genome shotgun (WGS) entry which is preliminary data.</text>
</comment>